<protein>
    <recommendedName>
        <fullName evidence="1">Reverse transcriptase domain-containing protein</fullName>
    </recommendedName>
</protein>
<name>A0A835UZZ9_VANPL</name>
<proteinExistence type="predicted"/>
<dbReference type="InterPro" id="IPR052343">
    <property type="entry name" value="Retrotransposon-Effector_Assoc"/>
</dbReference>
<dbReference type="AlphaFoldDB" id="A0A835UZZ9"/>
<evidence type="ECO:0000313" key="3">
    <source>
        <dbReference type="Proteomes" id="UP000636800"/>
    </source>
</evidence>
<keyword evidence="3" id="KW-1185">Reference proteome</keyword>
<evidence type="ECO:0000259" key="1">
    <source>
        <dbReference type="Pfam" id="PF00078"/>
    </source>
</evidence>
<dbReference type="InterPro" id="IPR043502">
    <property type="entry name" value="DNA/RNA_pol_sf"/>
</dbReference>
<dbReference type="CDD" id="cd01650">
    <property type="entry name" value="RT_nLTR_like"/>
    <property type="match status" value="1"/>
</dbReference>
<dbReference type="EMBL" id="JADCNL010000005">
    <property type="protein sequence ID" value="KAG0479798.1"/>
    <property type="molecule type" value="Genomic_DNA"/>
</dbReference>
<dbReference type="SUPFAM" id="SSF56672">
    <property type="entry name" value="DNA/RNA polymerases"/>
    <property type="match status" value="1"/>
</dbReference>
<sequence length="320" mass="35180">MSHFRGSGGSTQLTSELLRLIPRTVSASDNSILCGQVTPSEVKSIILSMRDSSAAGPDGFTVPFFKACWDVIGDDLTAAVNDFLVGTKLPRSAGAAWLCLIPKGSAVASLSDLRPIALCSVFGKLLSKVLANRLRPLLPSLISPEQTAFIRGRNIADNILLTQEMVHRIDRKRKAPNALFKLDIRSAFDRVSWRFLDAVLEGFGFSQLFRRLVGNSLDASWLSVLINGEPKGFFKPSCGVKQDRQILLPSALCSCLSHRLRRRLHHIHFGKEGIGLQPRRPAQFLYGGFGAYPKSFQVYSNTREAYPKGLGSLHQIDPGF</sequence>
<dbReference type="Pfam" id="PF00078">
    <property type="entry name" value="RVT_1"/>
    <property type="match status" value="1"/>
</dbReference>
<comment type="caution">
    <text evidence="2">The sequence shown here is derived from an EMBL/GenBank/DDBJ whole genome shotgun (WGS) entry which is preliminary data.</text>
</comment>
<evidence type="ECO:0000313" key="2">
    <source>
        <dbReference type="EMBL" id="KAG0479798.1"/>
    </source>
</evidence>
<accession>A0A835UZZ9</accession>
<reference evidence="2 3" key="1">
    <citation type="journal article" date="2020" name="Nat. Food">
        <title>A phased Vanilla planifolia genome enables genetic improvement of flavour and production.</title>
        <authorList>
            <person name="Hasing T."/>
            <person name="Tang H."/>
            <person name="Brym M."/>
            <person name="Khazi F."/>
            <person name="Huang T."/>
            <person name="Chambers A.H."/>
        </authorList>
    </citation>
    <scope>NUCLEOTIDE SEQUENCE [LARGE SCALE GENOMIC DNA]</scope>
    <source>
        <tissue evidence="2">Leaf</tissue>
    </source>
</reference>
<dbReference type="PANTHER" id="PTHR46890:SF48">
    <property type="entry name" value="RNA-DIRECTED DNA POLYMERASE"/>
    <property type="match status" value="1"/>
</dbReference>
<feature type="domain" description="Reverse transcriptase" evidence="1">
    <location>
        <begin position="101"/>
        <end position="242"/>
    </location>
</feature>
<dbReference type="InterPro" id="IPR000477">
    <property type="entry name" value="RT_dom"/>
</dbReference>
<dbReference type="PANTHER" id="PTHR46890">
    <property type="entry name" value="NON-LTR RETROLELEMENT REVERSE TRANSCRIPTASE-LIKE PROTEIN-RELATED"/>
    <property type="match status" value="1"/>
</dbReference>
<gene>
    <name evidence="2" type="ORF">HPP92_010656</name>
</gene>
<dbReference type="Proteomes" id="UP000636800">
    <property type="component" value="Chromosome 5"/>
</dbReference>
<organism evidence="2 3">
    <name type="scientific">Vanilla planifolia</name>
    <name type="common">Vanilla</name>
    <dbReference type="NCBI Taxonomy" id="51239"/>
    <lineage>
        <taxon>Eukaryota</taxon>
        <taxon>Viridiplantae</taxon>
        <taxon>Streptophyta</taxon>
        <taxon>Embryophyta</taxon>
        <taxon>Tracheophyta</taxon>
        <taxon>Spermatophyta</taxon>
        <taxon>Magnoliopsida</taxon>
        <taxon>Liliopsida</taxon>
        <taxon>Asparagales</taxon>
        <taxon>Orchidaceae</taxon>
        <taxon>Vanilloideae</taxon>
        <taxon>Vanilleae</taxon>
        <taxon>Vanilla</taxon>
    </lineage>
</organism>